<comment type="caution">
    <text evidence="2">The sequence shown here is derived from an EMBL/GenBank/DDBJ whole genome shotgun (WGS) entry which is preliminary data.</text>
</comment>
<gene>
    <name evidence="2" type="ORF">BPOR_0382g00110</name>
</gene>
<name>A0A4Z1KSD8_9HELO</name>
<evidence type="ECO:0000256" key="1">
    <source>
        <dbReference type="SAM" id="MobiDB-lite"/>
    </source>
</evidence>
<accession>A0A4Z1KSD8</accession>
<feature type="compositionally biased region" description="Polar residues" evidence="1">
    <location>
        <begin position="74"/>
        <end position="95"/>
    </location>
</feature>
<evidence type="ECO:0000313" key="2">
    <source>
        <dbReference type="EMBL" id="TGO85595.1"/>
    </source>
</evidence>
<protein>
    <submittedName>
        <fullName evidence="2">Uncharacterized protein</fullName>
    </submittedName>
</protein>
<sequence>MFWYLQYGTTTHDGIDKCDLVGCDTIRNAPLFISRPSYCDLDWLMPSIQIFQSDHESQVQPPVHPEEQDHTPELQPQPQGTNDEPSQPSQQKAMH</sequence>
<dbReference type="Proteomes" id="UP000297280">
    <property type="component" value="Unassembled WGS sequence"/>
</dbReference>
<dbReference type="EMBL" id="PQXO01000381">
    <property type="protein sequence ID" value="TGO85595.1"/>
    <property type="molecule type" value="Genomic_DNA"/>
</dbReference>
<evidence type="ECO:0000313" key="3">
    <source>
        <dbReference type="Proteomes" id="UP000297280"/>
    </source>
</evidence>
<feature type="region of interest" description="Disordered" evidence="1">
    <location>
        <begin position="52"/>
        <end position="95"/>
    </location>
</feature>
<organism evidence="2 3">
    <name type="scientific">Botrytis porri</name>
    <dbReference type="NCBI Taxonomy" id="87229"/>
    <lineage>
        <taxon>Eukaryota</taxon>
        <taxon>Fungi</taxon>
        <taxon>Dikarya</taxon>
        <taxon>Ascomycota</taxon>
        <taxon>Pezizomycotina</taxon>
        <taxon>Leotiomycetes</taxon>
        <taxon>Helotiales</taxon>
        <taxon>Sclerotiniaceae</taxon>
        <taxon>Botrytis</taxon>
    </lineage>
</organism>
<keyword evidence="3" id="KW-1185">Reference proteome</keyword>
<dbReference type="AlphaFoldDB" id="A0A4Z1KSD8"/>
<reference evidence="2 3" key="1">
    <citation type="submission" date="2017-12" db="EMBL/GenBank/DDBJ databases">
        <title>Comparative genomics of Botrytis spp.</title>
        <authorList>
            <person name="Valero-Jimenez C.A."/>
            <person name="Tapia P."/>
            <person name="Veloso J."/>
            <person name="Silva-Moreno E."/>
            <person name="Staats M."/>
            <person name="Valdes J.H."/>
            <person name="Van Kan J.A.L."/>
        </authorList>
    </citation>
    <scope>NUCLEOTIDE SEQUENCE [LARGE SCALE GENOMIC DNA]</scope>
    <source>
        <strain evidence="2 3">MUCL3349</strain>
    </source>
</reference>
<proteinExistence type="predicted"/>